<dbReference type="InterPro" id="IPR014710">
    <property type="entry name" value="RmlC-like_jellyroll"/>
</dbReference>
<dbReference type="Pfam" id="PF00908">
    <property type="entry name" value="dTDP_sugar_isom"/>
    <property type="match status" value="1"/>
</dbReference>
<gene>
    <name evidence="2" type="ORF">MNBD_NITROSPINAE03-2022</name>
</gene>
<evidence type="ECO:0000256" key="1">
    <source>
        <dbReference type="SAM" id="MobiDB-lite"/>
    </source>
</evidence>
<name>A0A3B1BZ39_9ZZZZ</name>
<protein>
    <submittedName>
        <fullName evidence="2">dTDP-4-dehydrorhamnose 3,5-epimerase</fullName>
        <ecNumber evidence="2">5.1.3.13</ecNumber>
    </submittedName>
</protein>
<dbReference type="PANTHER" id="PTHR21047:SF2">
    <property type="entry name" value="THYMIDINE DIPHOSPHO-4-KETO-RHAMNOSE 3,5-EPIMERASE"/>
    <property type="match status" value="1"/>
</dbReference>
<dbReference type="PANTHER" id="PTHR21047">
    <property type="entry name" value="DTDP-6-DEOXY-D-GLUCOSE-3,5 EPIMERASE"/>
    <property type="match status" value="1"/>
</dbReference>
<dbReference type="GO" id="GO:0000271">
    <property type="term" value="P:polysaccharide biosynthetic process"/>
    <property type="evidence" value="ECO:0007669"/>
    <property type="project" value="TreeGrafter"/>
</dbReference>
<dbReference type="SUPFAM" id="SSF51182">
    <property type="entry name" value="RmlC-like cupins"/>
    <property type="match status" value="1"/>
</dbReference>
<dbReference type="InterPro" id="IPR011051">
    <property type="entry name" value="RmlC_Cupin_sf"/>
</dbReference>
<dbReference type="AlphaFoldDB" id="A0A3B1BZ39"/>
<dbReference type="EC" id="5.1.3.13" evidence="2"/>
<dbReference type="GO" id="GO:0008830">
    <property type="term" value="F:dTDP-4-dehydrorhamnose 3,5-epimerase activity"/>
    <property type="evidence" value="ECO:0007669"/>
    <property type="project" value="UniProtKB-EC"/>
</dbReference>
<evidence type="ECO:0000313" key="2">
    <source>
        <dbReference type="EMBL" id="VAX17104.1"/>
    </source>
</evidence>
<organism evidence="2">
    <name type="scientific">hydrothermal vent metagenome</name>
    <dbReference type="NCBI Taxonomy" id="652676"/>
    <lineage>
        <taxon>unclassified sequences</taxon>
        <taxon>metagenomes</taxon>
        <taxon>ecological metagenomes</taxon>
    </lineage>
</organism>
<reference evidence="2" key="1">
    <citation type="submission" date="2018-06" db="EMBL/GenBank/DDBJ databases">
        <authorList>
            <person name="Zhirakovskaya E."/>
        </authorList>
    </citation>
    <scope>NUCLEOTIDE SEQUENCE</scope>
</reference>
<dbReference type="GO" id="GO:0005829">
    <property type="term" value="C:cytosol"/>
    <property type="evidence" value="ECO:0007669"/>
    <property type="project" value="TreeGrafter"/>
</dbReference>
<dbReference type="Gene3D" id="2.60.120.10">
    <property type="entry name" value="Jelly Rolls"/>
    <property type="match status" value="1"/>
</dbReference>
<feature type="compositionally biased region" description="Basic and acidic residues" evidence="1">
    <location>
        <begin position="132"/>
        <end position="153"/>
    </location>
</feature>
<accession>A0A3B1BZ39</accession>
<keyword evidence="2" id="KW-0413">Isomerase</keyword>
<dbReference type="InterPro" id="IPR000888">
    <property type="entry name" value="RmlC-like"/>
</dbReference>
<dbReference type="EMBL" id="UOGB01000080">
    <property type="protein sequence ID" value="VAX17104.1"/>
    <property type="molecule type" value="Genomic_DNA"/>
</dbReference>
<feature type="region of interest" description="Disordered" evidence="1">
    <location>
        <begin position="129"/>
        <end position="153"/>
    </location>
</feature>
<sequence length="153" mass="17811">MPFIEGVAVKKLKVIPDERGKLMEILRRDDEIFGKFGQVYITTAYPGVVKAWHFHNFQDDHFTVLRGMMKVVLYDGREDSPTHGKLNEFFIGEDNQMVVKIPKRVMHGFKCISTTEAMVLNVVTEPYNNENPDEHRIDPHDNNIDYDWSRKDG</sequence>
<proteinExistence type="predicted"/>